<evidence type="ECO:0000313" key="4">
    <source>
        <dbReference type="Proteomes" id="UP000663877"/>
    </source>
</evidence>
<dbReference type="Proteomes" id="UP000663832">
    <property type="component" value="Unassembled WGS sequence"/>
</dbReference>
<keyword evidence="3" id="KW-1185">Reference proteome</keyword>
<dbReference type="OrthoDB" id="10042529at2759"/>
<gene>
    <name evidence="1" type="ORF">BJG266_LOCUS20532</name>
    <name evidence="2" type="ORF">QVE165_LOCUS22607</name>
</gene>
<evidence type="ECO:0008006" key="5">
    <source>
        <dbReference type="Google" id="ProtNLM"/>
    </source>
</evidence>
<reference evidence="1" key="1">
    <citation type="submission" date="2021-02" db="EMBL/GenBank/DDBJ databases">
        <authorList>
            <person name="Nowell W R."/>
        </authorList>
    </citation>
    <scope>NUCLEOTIDE SEQUENCE</scope>
</reference>
<dbReference type="EMBL" id="CAJNOI010000117">
    <property type="protein sequence ID" value="CAF1086009.1"/>
    <property type="molecule type" value="Genomic_DNA"/>
</dbReference>
<evidence type="ECO:0000313" key="1">
    <source>
        <dbReference type="EMBL" id="CAF1086009.1"/>
    </source>
</evidence>
<dbReference type="Proteomes" id="UP000663877">
    <property type="component" value="Unassembled WGS sequence"/>
</dbReference>
<comment type="caution">
    <text evidence="1">The sequence shown here is derived from an EMBL/GenBank/DDBJ whole genome shotgun (WGS) entry which is preliminary data.</text>
</comment>
<evidence type="ECO:0000313" key="2">
    <source>
        <dbReference type="EMBL" id="CAF1143400.1"/>
    </source>
</evidence>
<evidence type="ECO:0000313" key="3">
    <source>
        <dbReference type="Proteomes" id="UP000663832"/>
    </source>
</evidence>
<name>A0A814MZ69_9BILA</name>
<protein>
    <recommendedName>
        <fullName evidence="5">CCHC-type domain-containing protein</fullName>
    </recommendedName>
</protein>
<organism evidence="1 4">
    <name type="scientific">Adineta steineri</name>
    <dbReference type="NCBI Taxonomy" id="433720"/>
    <lineage>
        <taxon>Eukaryota</taxon>
        <taxon>Metazoa</taxon>
        <taxon>Spiralia</taxon>
        <taxon>Gnathifera</taxon>
        <taxon>Rotifera</taxon>
        <taxon>Eurotatoria</taxon>
        <taxon>Bdelloidea</taxon>
        <taxon>Adinetida</taxon>
        <taxon>Adinetidae</taxon>
        <taxon>Adineta</taxon>
    </lineage>
</organism>
<dbReference type="EMBL" id="CAJNOM010000150">
    <property type="protein sequence ID" value="CAF1143400.1"/>
    <property type="molecule type" value="Genomic_DNA"/>
</dbReference>
<accession>A0A814MZ69</accession>
<sequence>MGNCNLNSKLLTDIQKNDDVTGKSINVPLSTGFNQQKCHRQDSINVTSENVLLNSSLIRHQHASASGTSEVQLVISPTRPSRRCLSNASNDGDFQDVCYKKSKQINNQSSSTIRPQLLHHHNVTDTVNDNVNMNLNVNNHVTTTSSVISNNFTTGHNQQQQLLTTASARYALTRFPFPPHIVRFKSTNVSITYFKAEVIKHYKSDHNLTIEVISCQRSTIKCNNNEMDVLLYVKDSTSFAVLLDHSKWPLVICGEQFTFPSVPSIPPQLSLIIKNVDIQLDFDEFSLDLKNLYPSIKNVIRMKNKFSNDIKMVKLELTCAKERDDLLNNKLVYVNYICYEIEEYIAPVNVLICSKCCSVGHFRRQCTEQDETCKSCGQSFKDLKMHHCSSIIKCKHCNGDHLSNSMKCPVVKTFRADLTKKLMNINNNVTSYSSSIAANIANNNTSQHINNDFPRTAAPWAPSSNPMDLKLNTLISGLSQVNETLSKLCVTNQGFQQFMIEKNENDKRINNEIHDLKSINHKMDQDVMVLNEKVNDLDKLVKSNDDIFKQFLFPMLDDILKLIDTKNVVRGGKTVDPGLKSKIDRFRNQMSDAMDGKSFI</sequence>
<dbReference type="AlphaFoldDB" id="A0A814MZ69"/>
<proteinExistence type="predicted"/>